<dbReference type="GO" id="GO:0004674">
    <property type="term" value="F:protein serine/threonine kinase activity"/>
    <property type="evidence" value="ECO:0007669"/>
    <property type="project" value="UniProtKB-KW"/>
</dbReference>
<keyword evidence="11 16" id="KW-0472">Membrane</keyword>
<evidence type="ECO:0000256" key="14">
    <source>
        <dbReference type="ARBA" id="ARBA00048679"/>
    </source>
</evidence>
<dbReference type="GO" id="GO:0030247">
    <property type="term" value="F:polysaccharide binding"/>
    <property type="evidence" value="ECO:0007669"/>
    <property type="project" value="InterPro"/>
</dbReference>
<evidence type="ECO:0000256" key="17">
    <source>
        <dbReference type="SAM" id="SignalP"/>
    </source>
</evidence>
<proteinExistence type="predicted"/>
<keyword evidence="5 16" id="KW-0812">Transmembrane</keyword>
<evidence type="ECO:0000256" key="12">
    <source>
        <dbReference type="ARBA" id="ARBA00023180"/>
    </source>
</evidence>
<dbReference type="InterPro" id="IPR025287">
    <property type="entry name" value="WAK_GUB"/>
</dbReference>
<gene>
    <name evidence="20" type="primary">LOC115743189</name>
</gene>
<dbReference type="GeneID" id="115743189"/>
<feature type="transmembrane region" description="Helical" evidence="16">
    <location>
        <begin position="258"/>
        <end position="282"/>
    </location>
</feature>
<feature type="binding site" evidence="15">
    <location>
        <position position="362"/>
    </location>
    <ligand>
        <name>ATP</name>
        <dbReference type="ChEBI" id="CHEBI:30616"/>
    </ligand>
</feature>
<comment type="subcellular location">
    <subcellularLocation>
        <location evidence="1">Membrane</location>
        <topology evidence="1">Single-pass membrane protein</topology>
    </subcellularLocation>
</comment>
<dbReference type="Pfam" id="PF14380">
    <property type="entry name" value="WAK_assoc"/>
    <property type="match status" value="1"/>
</dbReference>
<dbReference type="GO" id="GO:0005524">
    <property type="term" value="F:ATP binding"/>
    <property type="evidence" value="ECO:0007669"/>
    <property type="project" value="UniProtKB-UniRule"/>
</dbReference>
<organism evidence="19 20">
    <name type="scientific">Rhodamnia argentea</name>
    <dbReference type="NCBI Taxonomy" id="178133"/>
    <lineage>
        <taxon>Eukaryota</taxon>
        <taxon>Viridiplantae</taxon>
        <taxon>Streptophyta</taxon>
        <taxon>Embryophyta</taxon>
        <taxon>Tracheophyta</taxon>
        <taxon>Spermatophyta</taxon>
        <taxon>Magnoliopsida</taxon>
        <taxon>eudicotyledons</taxon>
        <taxon>Gunneridae</taxon>
        <taxon>Pentapetalae</taxon>
        <taxon>rosids</taxon>
        <taxon>malvids</taxon>
        <taxon>Myrtales</taxon>
        <taxon>Myrtaceae</taxon>
        <taxon>Myrtoideae</taxon>
        <taxon>Myrteae</taxon>
        <taxon>Australasian group</taxon>
        <taxon>Rhodamnia</taxon>
    </lineage>
</organism>
<evidence type="ECO:0000256" key="1">
    <source>
        <dbReference type="ARBA" id="ARBA00004167"/>
    </source>
</evidence>
<keyword evidence="6 17" id="KW-0732">Signal</keyword>
<keyword evidence="19" id="KW-1185">Reference proteome</keyword>
<evidence type="ECO:0000256" key="10">
    <source>
        <dbReference type="ARBA" id="ARBA00022989"/>
    </source>
</evidence>
<feature type="chain" id="PRO_5034279095" description="non-specific serine/threonine protein kinase" evidence="17">
    <location>
        <begin position="19"/>
        <end position="659"/>
    </location>
</feature>
<keyword evidence="10 16" id="KW-1133">Transmembrane helix</keyword>
<evidence type="ECO:0000259" key="18">
    <source>
        <dbReference type="PROSITE" id="PS50011"/>
    </source>
</evidence>
<evidence type="ECO:0000256" key="4">
    <source>
        <dbReference type="ARBA" id="ARBA00022679"/>
    </source>
</evidence>
<keyword evidence="12" id="KW-0325">Glycoprotein</keyword>
<comment type="catalytic activity">
    <reaction evidence="13">
        <text>L-threonyl-[protein] + ATP = O-phospho-L-threonyl-[protein] + ADP + H(+)</text>
        <dbReference type="Rhea" id="RHEA:46608"/>
        <dbReference type="Rhea" id="RHEA-COMP:11060"/>
        <dbReference type="Rhea" id="RHEA-COMP:11605"/>
        <dbReference type="ChEBI" id="CHEBI:15378"/>
        <dbReference type="ChEBI" id="CHEBI:30013"/>
        <dbReference type="ChEBI" id="CHEBI:30616"/>
        <dbReference type="ChEBI" id="CHEBI:61977"/>
        <dbReference type="ChEBI" id="CHEBI:456216"/>
        <dbReference type="EC" id="2.7.11.1"/>
    </reaction>
</comment>
<evidence type="ECO:0000256" key="8">
    <source>
        <dbReference type="ARBA" id="ARBA00022777"/>
    </source>
</evidence>
<dbReference type="FunFam" id="1.10.510.10:FF:000161">
    <property type="entry name" value="Wall-associated receptor kinase-like 20"/>
    <property type="match status" value="1"/>
</dbReference>
<reference evidence="20" key="1">
    <citation type="submission" date="2025-08" db="UniProtKB">
        <authorList>
            <consortium name="RefSeq"/>
        </authorList>
    </citation>
    <scope>IDENTIFICATION</scope>
    <source>
        <tissue evidence="20">Leaf</tissue>
    </source>
</reference>
<dbReference type="Pfam" id="PF13947">
    <property type="entry name" value="GUB_WAK_bind"/>
    <property type="match status" value="1"/>
</dbReference>
<dbReference type="InterPro" id="IPR011009">
    <property type="entry name" value="Kinase-like_dom_sf"/>
</dbReference>
<dbReference type="PROSITE" id="PS50011">
    <property type="entry name" value="PROTEIN_KINASE_DOM"/>
    <property type="match status" value="1"/>
</dbReference>
<dbReference type="InterPro" id="IPR017441">
    <property type="entry name" value="Protein_kinase_ATP_BS"/>
</dbReference>
<feature type="signal peptide" evidence="17">
    <location>
        <begin position="1"/>
        <end position="18"/>
    </location>
</feature>
<dbReference type="InterPro" id="IPR008271">
    <property type="entry name" value="Ser/Thr_kinase_AS"/>
</dbReference>
<sequence length="659" mass="73822">MNLQSFLCLAGCLQFVLAAVVLANFVYRTAADDARYEACEPRNCGYGPDISYPFWISGEQESYCGYPNFKITCAEKYPVLNFSDGEFVIKDIFYANHSILLVNAFEYLDSCGAPPRNISLERTPFDLCSGNTDFFFYYNCTLQPTGFTYPVYCASNSTHHSFAFFPGEALKESANYSAVSSCNPPVSVPVNVDADIFSLVDMNYSEVVKMGFLLSWTAMNCSDCEGSEGRCGFENNKFLCFCRDGPHSQTCKDGNKKIALKVGIAFAGVAGGIAVMMIVYFYKSHQRKKSEQSFFVSRSMSSVDSSRTDFEKGSVYYGIPVFDYEELRKATNDFDPAAELGDGGFGTVFKGKLRDGRVVAVKRLYESNYKRVEQFMNEIKILTHLRHPNLVSLYGCTSRQSQRLLLVYEYVPNGTVADHIHGELAKPGLPPWSTRLNIAMETANALVYLHASVVIHRDVKTNNILLDENFSVKVADFGLSRLFPLNVTHVSTAPQGTPGYVDPEYHQCYQLTEKSDVYSFGVVLMELISSLPAVDITRHRHEINLSALAMDKIRSHALHELVDRNLGFDTDYRTRKMITAVAELGFQCLQEDHDMRPSMVEVWETLKDIQNRGHDMEKSDETDNPAEDAVLLKNNPLTLSPDSVTVKWVSTDDTPHASS</sequence>
<dbReference type="Pfam" id="PF00069">
    <property type="entry name" value="Pkinase"/>
    <property type="match status" value="1"/>
</dbReference>
<dbReference type="RefSeq" id="XP_030533747.1">
    <property type="nucleotide sequence ID" value="XM_030677887.2"/>
</dbReference>
<accession>A0A8B8PH05</accession>
<dbReference type="PROSITE" id="PS00108">
    <property type="entry name" value="PROTEIN_KINASE_ST"/>
    <property type="match status" value="1"/>
</dbReference>
<evidence type="ECO:0000313" key="20">
    <source>
        <dbReference type="RefSeq" id="XP_030533747.1"/>
    </source>
</evidence>
<protein>
    <recommendedName>
        <fullName evidence="2">non-specific serine/threonine protein kinase</fullName>
        <ecNumber evidence="2">2.7.11.1</ecNumber>
    </recommendedName>
</protein>
<keyword evidence="4" id="KW-0808">Transferase</keyword>
<evidence type="ECO:0000313" key="19">
    <source>
        <dbReference type="Proteomes" id="UP000827889"/>
    </source>
</evidence>
<keyword evidence="3" id="KW-0723">Serine/threonine-protein kinase</keyword>
<dbReference type="GO" id="GO:0005886">
    <property type="term" value="C:plasma membrane"/>
    <property type="evidence" value="ECO:0007669"/>
    <property type="project" value="UniProtKB-ARBA"/>
</dbReference>
<evidence type="ECO:0000256" key="6">
    <source>
        <dbReference type="ARBA" id="ARBA00022729"/>
    </source>
</evidence>
<comment type="catalytic activity">
    <reaction evidence="14">
        <text>L-seryl-[protein] + ATP = O-phospho-L-seryl-[protein] + ADP + H(+)</text>
        <dbReference type="Rhea" id="RHEA:17989"/>
        <dbReference type="Rhea" id="RHEA-COMP:9863"/>
        <dbReference type="Rhea" id="RHEA-COMP:11604"/>
        <dbReference type="ChEBI" id="CHEBI:15378"/>
        <dbReference type="ChEBI" id="CHEBI:29999"/>
        <dbReference type="ChEBI" id="CHEBI:30616"/>
        <dbReference type="ChEBI" id="CHEBI:83421"/>
        <dbReference type="ChEBI" id="CHEBI:456216"/>
        <dbReference type="EC" id="2.7.11.1"/>
    </reaction>
</comment>
<dbReference type="EC" id="2.7.11.1" evidence="2"/>
<dbReference type="InterPro" id="IPR032872">
    <property type="entry name" value="WAK_assoc_C"/>
</dbReference>
<dbReference type="PANTHER" id="PTHR46008:SF61">
    <property type="entry name" value="LEAF RUST 10 DISEASE-RESISTANCE LOCUS RECEPTOR-LIKE PROTEIN KINASE-LIKE 1.1"/>
    <property type="match status" value="1"/>
</dbReference>
<keyword evidence="8" id="KW-0418">Kinase</keyword>
<evidence type="ECO:0000256" key="16">
    <source>
        <dbReference type="SAM" id="Phobius"/>
    </source>
</evidence>
<evidence type="ECO:0000256" key="2">
    <source>
        <dbReference type="ARBA" id="ARBA00012513"/>
    </source>
</evidence>
<dbReference type="KEGG" id="rarg:115743189"/>
<evidence type="ECO:0000256" key="11">
    <source>
        <dbReference type="ARBA" id="ARBA00023136"/>
    </source>
</evidence>
<evidence type="ECO:0000256" key="9">
    <source>
        <dbReference type="ARBA" id="ARBA00022840"/>
    </source>
</evidence>
<name>A0A8B8PH05_9MYRT</name>
<dbReference type="SMART" id="SM00220">
    <property type="entry name" value="S_TKc"/>
    <property type="match status" value="1"/>
</dbReference>
<keyword evidence="9 15" id="KW-0067">ATP-binding</keyword>
<dbReference type="Proteomes" id="UP000827889">
    <property type="component" value="Chromosome 6"/>
</dbReference>
<feature type="domain" description="Protein kinase" evidence="18">
    <location>
        <begin position="334"/>
        <end position="617"/>
    </location>
</feature>
<evidence type="ECO:0000256" key="13">
    <source>
        <dbReference type="ARBA" id="ARBA00047899"/>
    </source>
</evidence>
<evidence type="ECO:0000256" key="15">
    <source>
        <dbReference type="PROSITE-ProRule" id="PRU10141"/>
    </source>
</evidence>
<dbReference type="PANTHER" id="PTHR46008">
    <property type="entry name" value="LEAF RUST 10 DISEASE-RESISTANCE LOCUS RECEPTOR-LIKE PROTEIN KINASE-LIKE 1.4"/>
    <property type="match status" value="1"/>
</dbReference>
<dbReference type="Gene3D" id="3.30.200.20">
    <property type="entry name" value="Phosphorylase Kinase, domain 1"/>
    <property type="match status" value="1"/>
</dbReference>
<evidence type="ECO:0000256" key="3">
    <source>
        <dbReference type="ARBA" id="ARBA00022527"/>
    </source>
</evidence>
<dbReference type="Gene3D" id="1.10.510.10">
    <property type="entry name" value="Transferase(Phosphotransferase) domain 1"/>
    <property type="match status" value="1"/>
</dbReference>
<dbReference type="InterPro" id="IPR000719">
    <property type="entry name" value="Prot_kinase_dom"/>
</dbReference>
<evidence type="ECO:0000256" key="7">
    <source>
        <dbReference type="ARBA" id="ARBA00022741"/>
    </source>
</evidence>
<dbReference type="SUPFAM" id="SSF56112">
    <property type="entry name" value="Protein kinase-like (PK-like)"/>
    <property type="match status" value="1"/>
</dbReference>
<keyword evidence="7 15" id="KW-0547">Nucleotide-binding</keyword>
<dbReference type="PROSITE" id="PS00107">
    <property type="entry name" value="PROTEIN_KINASE_ATP"/>
    <property type="match status" value="1"/>
</dbReference>
<evidence type="ECO:0000256" key="5">
    <source>
        <dbReference type="ARBA" id="ARBA00022692"/>
    </source>
</evidence>
<dbReference type="AlphaFoldDB" id="A0A8B8PH05"/>